<evidence type="ECO:0000313" key="2">
    <source>
        <dbReference type="Proteomes" id="UP001164539"/>
    </source>
</evidence>
<proteinExistence type="predicted"/>
<dbReference type="EMBL" id="CM051394">
    <property type="protein sequence ID" value="KAJ4727936.1"/>
    <property type="molecule type" value="Genomic_DNA"/>
</dbReference>
<sequence length="594" mass="65822">MTSLQNHNLTSMSNKEFFELVWEDGQLLMRGFPKRTEKKYPSCIGHSSHSSSATGDHFKDGGDSIFPPKTPKFGDADSILINESPHDNKKDFYLNLTHNNSLLDNKHHESLPELYQKQFNEFSVNDRGNSYDKFLKDSQVVPVHEYTNSKPGHASNHLSSQPEQFPLQQYQPSTPIKRPRVSPNLASPGSLRGSNLREQDSEPDRERKTVNFSLFLRSPAMATSSRGFSKAEDLKTNGKTSVSRNDKVFESLPIAAAATASKSVKGFQNQLSNAEMLPPIAKVPDKALPDDQSEAVRNKRSSNHELYEQTSSLPVNTVKGKLNTEKSVEPAVASSSFCSRGASNNPTYTFKRRYEETDGSACQSDDNVEEKPTNVKKAVPARGSKCNRKRRTAEVHNLSERKRRDRINKKMRALQELIPNCNKVDKASMLDEAIEYLKSLQFQVQMMSMGTGVFMPPPMMVPARMQQIHAPQMAHFSPMGVGMGMRMQMGVGCGSPQFLIPPIPGAMPLPGLAETRIQMPAGFPGQPLPISSMFRAPLELVQKTVPIAGVSRPAASMEFMDSAPLTNSKDSVQKVEINNKNLDCSKNSACRSSS</sequence>
<organism evidence="1 2">
    <name type="scientific">Melia azedarach</name>
    <name type="common">Chinaberry tree</name>
    <dbReference type="NCBI Taxonomy" id="155640"/>
    <lineage>
        <taxon>Eukaryota</taxon>
        <taxon>Viridiplantae</taxon>
        <taxon>Streptophyta</taxon>
        <taxon>Embryophyta</taxon>
        <taxon>Tracheophyta</taxon>
        <taxon>Spermatophyta</taxon>
        <taxon>Magnoliopsida</taxon>
        <taxon>eudicotyledons</taxon>
        <taxon>Gunneridae</taxon>
        <taxon>Pentapetalae</taxon>
        <taxon>rosids</taxon>
        <taxon>malvids</taxon>
        <taxon>Sapindales</taxon>
        <taxon>Meliaceae</taxon>
        <taxon>Melia</taxon>
    </lineage>
</organism>
<comment type="caution">
    <text evidence="1">The sequence shown here is derived from an EMBL/GenBank/DDBJ whole genome shotgun (WGS) entry which is preliminary data.</text>
</comment>
<name>A0ACC1YWS6_MELAZ</name>
<evidence type="ECO:0000313" key="1">
    <source>
        <dbReference type="EMBL" id="KAJ4727936.1"/>
    </source>
</evidence>
<accession>A0ACC1YWS6</accession>
<dbReference type="Proteomes" id="UP001164539">
    <property type="component" value="Chromosome 1"/>
</dbReference>
<reference evidence="1 2" key="1">
    <citation type="journal article" date="2023" name="Science">
        <title>Complex scaffold remodeling in plant triterpene biosynthesis.</title>
        <authorList>
            <person name="De La Pena R."/>
            <person name="Hodgson H."/>
            <person name="Liu J.C."/>
            <person name="Stephenson M.J."/>
            <person name="Martin A.C."/>
            <person name="Owen C."/>
            <person name="Harkess A."/>
            <person name="Leebens-Mack J."/>
            <person name="Jimenez L.E."/>
            <person name="Osbourn A."/>
            <person name="Sattely E.S."/>
        </authorList>
    </citation>
    <scope>NUCLEOTIDE SEQUENCE [LARGE SCALE GENOMIC DNA]</scope>
    <source>
        <strain evidence="2">cv. JPN11</strain>
        <tissue evidence="1">Leaf</tissue>
    </source>
</reference>
<protein>
    <submittedName>
        <fullName evidence="1">Transcription factor like</fullName>
    </submittedName>
</protein>
<keyword evidence="2" id="KW-1185">Reference proteome</keyword>
<gene>
    <name evidence="1" type="ORF">OWV82_000957</name>
</gene>